<dbReference type="AlphaFoldDB" id="A0A226EUI7"/>
<sequence>MISLMTKCLKNCRVKFQQTVPNRCLHPKVLFLRPDPTEVPKITNVDVVDFFGYRAEFQSDFESIVQERMKMLELMPKAQDELPPRTMKDSLVTAIIPLSSNRELRDRYLAASGQLRAGRLLEDTDIFAVYAAYNQLKNPKSEAAGAKVPHVVVTGCIDTIQLTPDLIKSTEDIRMSAHVSYVGKTSLEVCLSVDQKRGNAFSETIFEAIFVLVAKDAIGLGPGIVNPLIAETTEEKAYIDQAKERQSRRKFDAQESLTRRPPNELERQLIHNKFLERTKQGFTRGLSTNQKLMGDTKSSTIFICHPMFRNHFRKVFGGFIMRQAFELAYMNSFIYARQRPYVIAIDDIVFLQPVEIGSFLRFRSCIGFVKNNIIHTPVFAEIIDPASGEVSVSNEFNFTFRTNDPSISVPDLTFDTYADIEGGFSLIFYEGMCTSIFVSLSFLFFATTTTLFLTDSIPGHPSHSCLPDKE</sequence>
<dbReference type="GO" id="GO:0005739">
    <property type="term" value="C:mitochondrion"/>
    <property type="evidence" value="ECO:0007669"/>
    <property type="project" value="TreeGrafter"/>
</dbReference>
<dbReference type="STRING" id="158441.A0A226EUI7"/>
<organism evidence="7 8">
    <name type="scientific">Folsomia candida</name>
    <name type="common">Springtail</name>
    <dbReference type="NCBI Taxonomy" id="158441"/>
    <lineage>
        <taxon>Eukaryota</taxon>
        <taxon>Metazoa</taxon>
        <taxon>Ecdysozoa</taxon>
        <taxon>Arthropoda</taxon>
        <taxon>Hexapoda</taxon>
        <taxon>Collembola</taxon>
        <taxon>Entomobryomorpha</taxon>
        <taxon>Isotomoidea</taxon>
        <taxon>Isotomidae</taxon>
        <taxon>Proisotominae</taxon>
        <taxon>Folsomia</taxon>
    </lineage>
</organism>
<dbReference type="PANTHER" id="PTHR12655">
    <property type="entry name" value="ACYL-COA THIOESTERASE"/>
    <property type="match status" value="1"/>
</dbReference>
<evidence type="ECO:0000256" key="5">
    <source>
        <dbReference type="SAM" id="MobiDB-lite"/>
    </source>
</evidence>
<comment type="caution">
    <text evidence="7">The sequence shown here is derived from an EMBL/GenBank/DDBJ whole genome shotgun (WGS) entry which is preliminary data.</text>
</comment>
<dbReference type="Proteomes" id="UP000198287">
    <property type="component" value="Unassembled WGS sequence"/>
</dbReference>
<protein>
    <submittedName>
        <fullName evidence="7">Acyl-coenzyme A thioesterase 9, mitochondrial</fullName>
    </submittedName>
</protein>
<reference evidence="7 8" key="1">
    <citation type="submission" date="2015-12" db="EMBL/GenBank/DDBJ databases">
        <title>The genome of Folsomia candida.</title>
        <authorList>
            <person name="Faddeeva A."/>
            <person name="Derks M.F."/>
            <person name="Anvar Y."/>
            <person name="Smit S."/>
            <person name="Van Straalen N."/>
            <person name="Roelofs D."/>
        </authorList>
    </citation>
    <scope>NUCLEOTIDE SEQUENCE [LARGE SCALE GENOMIC DNA]</scope>
    <source>
        <strain evidence="7 8">VU population</strain>
        <tissue evidence="7">Whole body</tissue>
    </source>
</reference>
<keyword evidence="2" id="KW-0677">Repeat</keyword>
<name>A0A226EUI7_FOLCA</name>
<accession>A0A226EUI7</accession>
<dbReference type="EMBL" id="LNIX01000001">
    <property type="protein sequence ID" value="OXA61285.1"/>
    <property type="molecule type" value="Genomic_DNA"/>
</dbReference>
<proteinExistence type="inferred from homology"/>
<evidence type="ECO:0000313" key="7">
    <source>
        <dbReference type="EMBL" id="OXA61285.1"/>
    </source>
</evidence>
<evidence type="ECO:0000256" key="3">
    <source>
        <dbReference type="ARBA" id="ARBA00022801"/>
    </source>
</evidence>
<feature type="region of interest" description="Disordered" evidence="5">
    <location>
        <begin position="243"/>
        <end position="262"/>
    </location>
</feature>
<evidence type="ECO:0000259" key="6">
    <source>
        <dbReference type="PROSITE" id="PS51770"/>
    </source>
</evidence>
<dbReference type="InterPro" id="IPR029069">
    <property type="entry name" value="HotDog_dom_sf"/>
</dbReference>
<dbReference type="CDD" id="cd03442">
    <property type="entry name" value="BFIT_BACH"/>
    <property type="match status" value="1"/>
</dbReference>
<keyword evidence="3" id="KW-0378">Hydrolase</keyword>
<dbReference type="OMA" id="SYHEALW"/>
<dbReference type="SUPFAM" id="SSF54637">
    <property type="entry name" value="Thioesterase/thiol ester dehydrase-isomerase"/>
    <property type="match status" value="2"/>
</dbReference>
<feature type="domain" description="HotDog ACOT-type" evidence="6">
    <location>
        <begin position="87"/>
        <end position="218"/>
    </location>
</feature>
<dbReference type="PANTHER" id="PTHR12655:SF0">
    <property type="entry name" value="ACYL-COENZYME A THIOESTERASE 9, MITOCHONDRIAL"/>
    <property type="match status" value="1"/>
</dbReference>
<dbReference type="PROSITE" id="PS51770">
    <property type="entry name" value="HOTDOG_ACOT"/>
    <property type="match status" value="2"/>
</dbReference>
<feature type="domain" description="HotDog ACOT-type" evidence="6">
    <location>
        <begin position="294"/>
        <end position="406"/>
    </location>
</feature>
<dbReference type="Gene3D" id="3.10.129.10">
    <property type="entry name" value="Hotdog Thioesterase"/>
    <property type="match status" value="2"/>
</dbReference>
<gene>
    <name evidence="7" type="ORF">Fcan01_02531</name>
</gene>
<evidence type="ECO:0000313" key="8">
    <source>
        <dbReference type="Proteomes" id="UP000198287"/>
    </source>
</evidence>
<keyword evidence="8" id="KW-1185">Reference proteome</keyword>
<evidence type="ECO:0000256" key="4">
    <source>
        <dbReference type="ARBA" id="ARBA00022946"/>
    </source>
</evidence>
<dbReference type="GO" id="GO:0047617">
    <property type="term" value="F:fatty acyl-CoA hydrolase activity"/>
    <property type="evidence" value="ECO:0007669"/>
    <property type="project" value="TreeGrafter"/>
</dbReference>
<dbReference type="GO" id="GO:0006637">
    <property type="term" value="P:acyl-CoA metabolic process"/>
    <property type="evidence" value="ECO:0007669"/>
    <property type="project" value="TreeGrafter"/>
</dbReference>
<dbReference type="InterPro" id="IPR033120">
    <property type="entry name" value="HOTDOG_ACOT"/>
</dbReference>
<keyword evidence="4" id="KW-0809">Transit peptide</keyword>
<evidence type="ECO:0000256" key="1">
    <source>
        <dbReference type="ARBA" id="ARBA00010458"/>
    </source>
</evidence>
<dbReference type="OrthoDB" id="331699at2759"/>
<evidence type="ECO:0000256" key="2">
    <source>
        <dbReference type="ARBA" id="ARBA00022737"/>
    </source>
</evidence>
<comment type="similarity">
    <text evidence="1">Belongs to the acyl coenzyme A hydrolase family.</text>
</comment>